<protein>
    <recommendedName>
        <fullName evidence="4">Flavodoxin-like fold domain-containing protein</fullName>
    </recommendedName>
</protein>
<dbReference type="InterPro" id="IPR029039">
    <property type="entry name" value="Flavoprotein-like_sf"/>
</dbReference>
<dbReference type="InterPro" id="IPR051545">
    <property type="entry name" value="NAD(P)H_dehydrogenase_qn"/>
</dbReference>
<comment type="similarity">
    <text evidence="1">Belongs to the NAD(P)H dehydrogenase (quinone) family.</text>
</comment>
<evidence type="ECO:0000313" key="6">
    <source>
        <dbReference type="Proteomes" id="UP001470230"/>
    </source>
</evidence>
<evidence type="ECO:0000256" key="3">
    <source>
        <dbReference type="SAM" id="MobiDB-lite"/>
    </source>
</evidence>
<dbReference type="InterPro" id="IPR003680">
    <property type="entry name" value="Flavodoxin_fold"/>
</dbReference>
<keyword evidence="6" id="KW-1185">Reference proteome</keyword>
<sequence length="304" mass="34460">MPPKPAPAGKSGKNSAKATSRSTARTRKSKTPKSVVAEEVVEVISPPMRVFCVIAHPEPNGRSFCHALYRKCIETLKLNSHEVISADLYESGFTTLPSLNDFDDKDVSLSYHEHQRRGMYKEDILRYQATIEWCTHLILFTPLYWLSPCSALMGWWEKVFGEGWAFAPNNEYDKGYMAGKKAMVAVTLGQEQYYYGKDAINVSVEELMYPLTYRCFAKCGFTPLRTQAFFGLNTADPQQRVDMINAWAEHVMSLESRETIEFLTAEQSAQHTMETNKPTNRKVLAELGDKVLLTPKDPFAITFD</sequence>
<dbReference type="EMBL" id="JAPFFF010000014">
    <property type="protein sequence ID" value="KAK8870382.1"/>
    <property type="molecule type" value="Genomic_DNA"/>
</dbReference>
<feature type="region of interest" description="Disordered" evidence="3">
    <location>
        <begin position="1"/>
        <end position="36"/>
    </location>
</feature>
<dbReference type="Pfam" id="PF02525">
    <property type="entry name" value="Flavodoxin_2"/>
    <property type="match status" value="1"/>
</dbReference>
<evidence type="ECO:0000313" key="5">
    <source>
        <dbReference type="EMBL" id="KAK8870382.1"/>
    </source>
</evidence>
<evidence type="ECO:0000256" key="1">
    <source>
        <dbReference type="ARBA" id="ARBA00006252"/>
    </source>
</evidence>
<reference evidence="5 6" key="1">
    <citation type="submission" date="2024-04" db="EMBL/GenBank/DDBJ databases">
        <title>Tritrichomonas musculus Genome.</title>
        <authorList>
            <person name="Alves-Ferreira E."/>
            <person name="Grigg M."/>
            <person name="Lorenzi H."/>
            <person name="Galac M."/>
        </authorList>
    </citation>
    <scope>NUCLEOTIDE SEQUENCE [LARGE SCALE GENOMIC DNA]</scope>
    <source>
        <strain evidence="5 6">EAF2021</strain>
    </source>
</reference>
<evidence type="ECO:0000256" key="2">
    <source>
        <dbReference type="ARBA" id="ARBA00023002"/>
    </source>
</evidence>
<feature type="domain" description="Flavodoxin-like fold" evidence="4">
    <location>
        <begin position="48"/>
        <end position="250"/>
    </location>
</feature>
<dbReference type="PANTHER" id="PTHR10204:SF34">
    <property type="entry name" value="NAD(P)H DEHYDROGENASE [QUINONE] 1 ISOFORM 1"/>
    <property type="match status" value="1"/>
</dbReference>
<dbReference type="SUPFAM" id="SSF52218">
    <property type="entry name" value="Flavoproteins"/>
    <property type="match status" value="1"/>
</dbReference>
<accession>A0ABR2IZG1</accession>
<dbReference type="PANTHER" id="PTHR10204">
    <property type="entry name" value="NAD P H OXIDOREDUCTASE-RELATED"/>
    <property type="match status" value="1"/>
</dbReference>
<keyword evidence="2" id="KW-0560">Oxidoreductase</keyword>
<evidence type="ECO:0000259" key="4">
    <source>
        <dbReference type="Pfam" id="PF02525"/>
    </source>
</evidence>
<proteinExistence type="inferred from homology"/>
<feature type="compositionally biased region" description="Polar residues" evidence="3">
    <location>
        <begin position="14"/>
        <end position="23"/>
    </location>
</feature>
<organism evidence="5 6">
    <name type="scientific">Tritrichomonas musculus</name>
    <dbReference type="NCBI Taxonomy" id="1915356"/>
    <lineage>
        <taxon>Eukaryota</taxon>
        <taxon>Metamonada</taxon>
        <taxon>Parabasalia</taxon>
        <taxon>Tritrichomonadida</taxon>
        <taxon>Tritrichomonadidae</taxon>
        <taxon>Tritrichomonas</taxon>
    </lineage>
</organism>
<gene>
    <name evidence="5" type="ORF">M9Y10_008264</name>
</gene>
<name>A0ABR2IZG1_9EUKA</name>
<dbReference type="Proteomes" id="UP001470230">
    <property type="component" value="Unassembled WGS sequence"/>
</dbReference>
<dbReference type="Gene3D" id="3.40.50.360">
    <property type="match status" value="1"/>
</dbReference>
<comment type="caution">
    <text evidence="5">The sequence shown here is derived from an EMBL/GenBank/DDBJ whole genome shotgun (WGS) entry which is preliminary data.</text>
</comment>